<protein>
    <submittedName>
        <fullName evidence="1">Uncharacterized protein</fullName>
    </submittedName>
</protein>
<organism evidence="1 2">
    <name type="scientific">Artemisia annua</name>
    <name type="common">Sweet wormwood</name>
    <dbReference type="NCBI Taxonomy" id="35608"/>
    <lineage>
        <taxon>Eukaryota</taxon>
        <taxon>Viridiplantae</taxon>
        <taxon>Streptophyta</taxon>
        <taxon>Embryophyta</taxon>
        <taxon>Tracheophyta</taxon>
        <taxon>Spermatophyta</taxon>
        <taxon>Magnoliopsida</taxon>
        <taxon>eudicotyledons</taxon>
        <taxon>Gunneridae</taxon>
        <taxon>Pentapetalae</taxon>
        <taxon>asterids</taxon>
        <taxon>campanulids</taxon>
        <taxon>Asterales</taxon>
        <taxon>Asteraceae</taxon>
        <taxon>Asteroideae</taxon>
        <taxon>Anthemideae</taxon>
        <taxon>Artemisiinae</taxon>
        <taxon>Artemisia</taxon>
    </lineage>
</organism>
<keyword evidence="2" id="KW-1185">Reference proteome</keyword>
<gene>
    <name evidence="1" type="ORF">CTI12_AA088220</name>
</gene>
<accession>A0A2U1Q1A5</accession>
<sequence>MNPDLPRSRCDELQTKCSIELLEIRNINPLLKKTIPKELHLEGDGHTRHGQCIETTFVAPSDMDQRTYMEKGLAQAWATNPEYVVTTDDVDKLIAVECIPIDEQGCQGEIVILVKFYGAGVPSAVLMKHAPRTCNLYVLSRYGLISNSDVVSVSLEVSVFSHSIISLVAIPDNVVKDTLCLQQVHIRVVDQLWGILAREPYVAPPKVHGHDDLKFSNSDFNVGDLYWKIESVYIYRKITTLYAAIMSLISKKEKEDNGVVTVAGSGNEDATVVITGDGDRAVVSMFLHEH</sequence>
<dbReference type="STRING" id="35608.A0A2U1Q1A5"/>
<evidence type="ECO:0000313" key="1">
    <source>
        <dbReference type="EMBL" id="PWA91723.1"/>
    </source>
</evidence>
<proteinExistence type="predicted"/>
<reference evidence="1 2" key="1">
    <citation type="journal article" date="2018" name="Mol. Plant">
        <title>The genome of Artemisia annua provides insight into the evolution of Asteraceae family and artemisinin biosynthesis.</title>
        <authorList>
            <person name="Shen Q."/>
            <person name="Zhang L."/>
            <person name="Liao Z."/>
            <person name="Wang S."/>
            <person name="Yan T."/>
            <person name="Shi P."/>
            <person name="Liu M."/>
            <person name="Fu X."/>
            <person name="Pan Q."/>
            <person name="Wang Y."/>
            <person name="Lv Z."/>
            <person name="Lu X."/>
            <person name="Zhang F."/>
            <person name="Jiang W."/>
            <person name="Ma Y."/>
            <person name="Chen M."/>
            <person name="Hao X."/>
            <person name="Li L."/>
            <person name="Tang Y."/>
            <person name="Lv G."/>
            <person name="Zhou Y."/>
            <person name="Sun X."/>
            <person name="Brodelius P.E."/>
            <person name="Rose J.K.C."/>
            <person name="Tang K."/>
        </authorList>
    </citation>
    <scope>NUCLEOTIDE SEQUENCE [LARGE SCALE GENOMIC DNA]</scope>
    <source>
        <strain evidence="2">cv. Huhao1</strain>
        <tissue evidence="1">Leaf</tissue>
    </source>
</reference>
<dbReference type="AlphaFoldDB" id="A0A2U1Q1A5"/>
<evidence type="ECO:0000313" key="2">
    <source>
        <dbReference type="Proteomes" id="UP000245207"/>
    </source>
</evidence>
<dbReference type="EMBL" id="PKPP01000524">
    <property type="protein sequence ID" value="PWA91723.1"/>
    <property type="molecule type" value="Genomic_DNA"/>
</dbReference>
<comment type="caution">
    <text evidence="1">The sequence shown here is derived from an EMBL/GenBank/DDBJ whole genome shotgun (WGS) entry which is preliminary data.</text>
</comment>
<name>A0A2U1Q1A5_ARTAN</name>
<dbReference type="Proteomes" id="UP000245207">
    <property type="component" value="Unassembled WGS sequence"/>
</dbReference>